<dbReference type="RefSeq" id="WP_265168232.1">
    <property type="nucleotide sequence ID" value="NZ_AP023081.1"/>
</dbReference>
<accession>A0ABM7LEG9</accession>
<feature type="domain" description="HTH cro/C1-type" evidence="1">
    <location>
        <begin position="8"/>
        <end position="63"/>
    </location>
</feature>
<dbReference type="PANTHER" id="PTHR33516">
    <property type="entry name" value="LEXA REPRESSOR"/>
    <property type="match status" value="1"/>
</dbReference>
<dbReference type="SUPFAM" id="SSF51306">
    <property type="entry name" value="LexA/Signal peptidase"/>
    <property type="match status" value="1"/>
</dbReference>
<reference evidence="2" key="1">
    <citation type="submission" date="2020-05" db="EMBL/GenBank/DDBJ databases">
        <title>Complete genome sequence of Pseudomonas sp. Sm006.</title>
        <authorList>
            <person name="Takeuchi K."/>
            <person name="Someya N."/>
        </authorList>
    </citation>
    <scope>NUCLEOTIDE SEQUENCE</scope>
    <source>
        <strain evidence="2">Sm006</strain>
    </source>
</reference>
<dbReference type="InterPro" id="IPR050077">
    <property type="entry name" value="LexA_repressor"/>
</dbReference>
<dbReference type="SUPFAM" id="SSF47413">
    <property type="entry name" value="lambda repressor-like DNA-binding domains"/>
    <property type="match status" value="1"/>
</dbReference>
<evidence type="ECO:0000313" key="2">
    <source>
        <dbReference type="EMBL" id="BCD88037.1"/>
    </source>
</evidence>
<dbReference type="PANTHER" id="PTHR33516:SF2">
    <property type="entry name" value="LEXA REPRESSOR-RELATED"/>
    <property type="match status" value="1"/>
</dbReference>
<dbReference type="InterPro" id="IPR015927">
    <property type="entry name" value="Peptidase_S24_S26A/B/C"/>
</dbReference>
<name>A0ABM7LEG9_9PSED</name>
<keyword evidence="3" id="KW-1185">Reference proteome</keyword>
<dbReference type="InterPro" id="IPR039418">
    <property type="entry name" value="LexA-like"/>
</dbReference>
<evidence type="ECO:0000313" key="3">
    <source>
        <dbReference type="Proteomes" id="UP001064896"/>
    </source>
</evidence>
<gene>
    <name evidence="2" type="ORF">PSm6_44440</name>
</gene>
<dbReference type="EMBL" id="AP023081">
    <property type="protein sequence ID" value="BCD88037.1"/>
    <property type="molecule type" value="Genomic_DNA"/>
</dbReference>
<proteinExistence type="predicted"/>
<dbReference type="Pfam" id="PF01381">
    <property type="entry name" value="HTH_3"/>
    <property type="match status" value="1"/>
</dbReference>
<dbReference type="InterPro" id="IPR001387">
    <property type="entry name" value="Cro/C1-type_HTH"/>
</dbReference>
<organism evidence="2 3">
    <name type="scientific">Pseudomonas solani</name>
    <dbReference type="NCBI Taxonomy" id="2731552"/>
    <lineage>
        <taxon>Bacteria</taxon>
        <taxon>Pseudomonadati</taxon>
        <taxon>Pseudomonadota</taxon>
        <taxon>Gammaproteobacteria</taxon>
        <taxon>Pseudomonadales</taxon>
        <taxon>Pseudomonadaceae</taxon>
        <taxon>Pseudomonas</taxon>
    </lineage>
</organism>
<dbReference type="InterPro" id="IPR010982">
    <property type="entry name" value="Lambda_DNA-bd_dom_sf"/>
</dbReference>
<dbReference type="CDD" id="cd06529">
    <property type="entry name" value="S24_LexA-like"/>
    <property type="match status" value="1"/>
</dbReference>
<dbReference type="CDD" id="cd00093">
    <property type="entry name" value="HTH_XRE"/>
    <property type="match status" value="1"/>
</dbReference>
<dbReference type="Gene3D" id="2.10.109.10">
    <property type="entry name" value="Umud Fragment, subunit A"/>
    <property type="match status" value="1"/>
</dbReference>
<protein>
    <submittedName>
        <fullName evidence="2">Peptidase</fullName>
    </submittedName>
</protein>
<dbReference type="Proteomes" id="UP001064896">
    <property type="component" value="Chromosome"/>
</dbReference>
<evidence type="ECO:0000259" key="1">
    <source>
        <dbReference type="PROSITE" id="PS50943"/>
    </source>
</evidence>
<dbReference type="Gene3D" id="1.10.260.40">
    <property type="entry name" value="lambda repressor-like DNA-binding domains"/>
    <property type="match status" value="1"/>
</dbReference>
<dbReference type="SMART" id="SM00530">
    <property type="entry name" value="HTH_XRE"/>
    <property type="match status" value="1"/>
</dbReference>
<dbReference type="PROSITE" id="PS50943">
    <property type="entry name" value="HTH_CROC1"/>
    <property type="match status" value="1"/>
</dbReference>
<dbReference type="Pfam" id="PF00717">
    <property type="entry name" value="Peptidase_S24"/>
    <property type="match status" value="1"/>
</dbReference>
<dbReference type="InterPro" id="IPR036286">
    <property type="entry name" value="LexA/Signal_pep-like_sf"/>
</dbReference>
<sequence length="217" mass="23659">MNTLGERIAHYRSLKRLSQKALAMACGWGSQSRVGNYEKNLREPGLDDLEKMSSALGVSIAVLLGEGDSKEAGGNAQVVAPADRSYRYPVLSSVSAGLWGDAVQPFEPGAEDEHIVSDYMGKGPCFWLRVDGDSMTAQYGESFPEGSMVLVDTGIEPRPGHLVIAKLVNDDKANFKQLVRDGGRSFLKPLNPTYPLIEINGNCRLVGVVVESRRRYI</sequence>